<dbReference type="Proteomes" id="UP000269396">
    <property type="component" value="Unassembled WGS sequence"/>
</dbReference>
<accession>A0A183NEE3</accession>
<dbReference type="EMBL" id="UZAL01000423">
    <property type="protein sequence ID" value="VDO70627.1"/>
    <property type="molecule type" value="Genomic_DNA"/>
</dbReference>
<reference evidence="1 2" key="1">
    <citation type="submission" date="2018-11" db="EMBL/GenBank/DDBJ databases">
        <authorList>
            <consortium name="Pathogen Informatics"/>
        </authorList>
    </citation>
    <scope>NUCLEOTIDE SEQUENCE [LARGE SCALE GENOMIC DNA]</scope>
    <source>
        <strain>Denwood</strain>
        <strain evidence="2">Zambia</strain>
    </source>
</reference>
<gene>
    <name evidence="1" type="ORF">SMTD_LOCUS479</name>
</gene>
<dbReference type="AlphaFoldDB" id="A0A183NEE3"/>
<protein>
    <submittedName>
        <fullName evidence="1">Uncharacterized protein</fullName>
    </submittedName>
</protein>
<evidence type="ECO:0000313" key="2">
    <source>
        <dbReference type="Proteomes" id="UP000269396"/>
    </source>
</evidence>
<proteinExistence type="predicted"/>
<evidence type="ECO:0000313" key="1">
    <source>
        <dbReference type="EMBL" id="VDO70627.1"/>
    </source>
</evidence>
<name>A0A183NEE3_9TREM</name>
<sequence length="93" mass="11199">MIGSLVIHSMYKMRTDRKEYLIHRIRKRMHQLRKHAFRTSIPPTEGFGSDVETIYCYCEKNNTTRARRKQTFPFIHKNRSPSHLGFCRVLKVF</sequence>
<organism evidence="1 2">
    <name type="scientific">Schistosoma mattheei</name>
    <dbReference type="NCBI Taxonomy" id="31246"/>
    <lineage>
        <taxon>Eukaryota</taxon>
        <taxon>Metazoa</taxon>
        <taxon>Spiralia</taxon>
        <taxon>Lophotrochozoa</taxon>
        <taxon>Platyhelminthes</taxon>
        <taxon>Trematoda</taxon>
        <taxon>Digenea</taxon>
        <taxon>Strigeidida</taxon>
        <taxon>Schistosomatoidea</taxon>
        <taxon>Schistosomatidae</taxon>
        <taxon>Schistosoma</taxon>
    </lineage>
</organism>
<keyword evidence="2" id="KW-1185">Reference proteome</keyword>